<dbReference type="Proteomes" id="UP000663862">
    <property type="component" value="Unassembled WGS sequence"/>
</dbReference>
<evidence type="ECO:0000313" key="21">
    <source>
        <dbReference type="Proteomes" id="UP000663873"/>
    </source>
</evidence>
<dbReference type="Proteomes" id="UP000663865">
    <property type="component" value="Unassembled WGS sequence"/>
</dbReference>
<feature type="transmembrane region" description="Helical" evidence="11">
    <location>
        <begin position="230"/>
        <end position="253"/>
    </location>
</feature>
<evidence type="ECO:0000256" key="10">
    <source>
        <dbReference type="SAM" id="MobiDB-lite"/>
    </source>
</evidence>
<evidence type="ECO:0000313" key="20">
    <source>
        <dbReference type="Proteomes" id="UP000663869"/>
    </source>
</evidence>
<dbReference type="InterPro" id="IPR050332">
    <property type="entry name" value="GPCR_2"/>
</dbReference>
<accession>A0A817WJZ2</accession>
<dbReference type="InterPro" id="IPR017981">
    <property type="entry name" value="GPCR_2-like_7TM"/>
</dbReference>
<dbReference type="Proteomes" id="UP000663869">
    <property type="component" value="Unassembled WGS sequence"/>
</dbReference>
<feature type="domain" description="G-protein coupled receptors family 2 profile 2" evidence="13">
    <location>
        <begin position="101"/>
        <end position="381"/>
    </location>
</feature>
<feature type="domain" description="G-protein coupled receptors family 2 profile 1" evidence="12">
    <location>
        <begin position="1"/>
        <end position="74"/>
    </location>
</feature>
<evidence type="ECO:0000256" key="8">
    <source>
        <dbReference type="ARBA" id="ARBA00023170"/>
    </source>
</evidence>
<feature type="transmembrane region" description="Helical" evidence="11">
    <location>
        <begin position="361"/>
        <end position="382"/>
    </location>
</feature>
<dbReference type="InterPro" id="IPR001879">
    <property type="entry name" value="GPCR_2_extracellular_dom"/>
</dbReference>
<dbReference type="Pfam" id="PF02793">
    <property type="entry name" value="HRM"/>
    <property type="match status" value="1"/>
</dbReference>
<keyword evidence="3" id="KW-1003">Cell membrane</keyword>
<dbReference type="Gene3D" id="1.20.1070.10">
    <property type="entry name" value="Rhodopsin 7-helix transmembrane proteins"/>
    <property type="match status" value="1"/>
</dbReference>
<dbReference type="EMBL" id="CAJNYV010002170">
    <property type="protein sequence ID" value="CAF3459455.1"/>
    <property type="molecule type" value="Genomic_DNA"/>
</dbReference>
<dbReference type="PROSITE" id="PS50227">
    <property type="entry name" value="G_PROTEIN_RECEP_F2_3"/>
    <property type="match status" value="1"/>
</dbReference>
<evidence type="ECO:0000313" key="19">
    <source>
        <dbReference type="EMBL" id="CAF4807565.1"/>
    </source>
</evidence>
<dbReference type="Gene3D" id="4.10.1240.10">
    <property type="entry name" value="GPCR, family 2, extracellular hormone receptor domain"/>
    <property type="match status" value="1"/>
</dbReference>
<protein>
    <submittedName>
        <fullName evidence="15">Uncharacterized protein</fullName>
    </submittedName>
</protein>
<evidence type="ECO:0000313" key="14">
    <source>
        <dbReference type="EMBL" id="CAF3330127.1"/>
    </source>
</evidence>
<proteinExistence type="inferred from homology"/>
<evidence type="ECO:0000259" key="13">
    <source>
        <dbReference type="PROSITE" id="PS50261"/>
    </source>
</evidence>
<dbReference type="EMBL" id="CAJOBS010002324">
    <property type="protein sequence ID" value="CAF4807565.1"/>
    <property type="molecule type" value="Genomic_DNA"/>
</dbReference>
<keyword evidence="4 11" id="KW-0812">Transmembrane</keyword>
<dbReference type="EMBL" id="CAJOBP010001440">
    <property type="protein sequence ID" value="CAF4284863.1"/>
    <property type="molecule type" value="Genomic_DNA"/>
</dbReference>
<dbReference type="PANTHER" id="PTHR45620:SF17">
    <property type="entry name" value="PDF RECEPTOR"/>
    <property type="match status" value="1"/>
</dbReference>
<feature type="transmembrane region" description="Helical" evidence="11">
    <location>
        <begin position="138"/>
        <end position="157"/>
    </location>
</feature>
<evidence type="ECO:0000313" key="15">
    <source>
        <dbReference type="EMBL" id="CAF3356201.1"/>
    </source>
</evidence>
<comment type="subcellular location">
    <subcellularLocation>
        <location evidence="1">Cell membrane</location>
        <topology evidence="1">Multi-pass membrane protein</topology>
    </subcellularLocation>
</comment>
<dbReference type="GO" id="GO:0008528">
    <property type="term" value="F:G protein-coupled peptide receptor activity"/>
    <property type="evidence" value="ECO:0007669"/>
    <property type="project" value="TreeGrafter"/>
</dbReference>
<dbReference type="Pfam" id="PF00002">
    <property type="entry name" value="7tm_2"/>
    <property type="match status" value="1"/>
</dbReference>
<keyword evidence="5 11" id="KW-1133">Transmembrane helix</keyword>
<dbReference type="PANTHER" id="PTHR45620">
    <property type="entry name" value="PDF RECEPTOR-LIKE PROTEIN-RELATED"/>
    <property type="match status" value="1"/>
</dbReference>
<evidence type="ECO:0000256" key="3">
    <source>
        <dbReference type="ARBA" id="ARBA00022475"/>
    </source>
</evidence>
<evidence type="ECO:0000313" key="18">
    <source>
        <dbReference type="EMBL" id="CAF4284863.1"/>
    </source>
</evidence>
<dbReference type="EMBL" id="CAJNYU010000394">
    <property type="protein sequence ID" value="CAF3356201.1"/>
    <property type="molecule type" value="Genomic_DNA"/>
</dbReference>
<name>A0A817WJZ2_9BILA</name>
<comment type="similarity">
    <text evidence="2">Belongs to the G-protein coupled receptor 2 family.</text>
</comment>
<evidence type="ECO:0000256" key="11">
    <source>
        <dbReference type="SAM" id="Phobius"/>
    </source>
</evidence>
<evidence type="ECO:0000256" key="1">
    <source>
        <dbReference type="ARBA" id="ARBA00004651"/>
    </source>
</evidence>
<evidence type="ECO:0000256" key="4">
    <source>
        <dbReference type="ARBA" id="ARBA00022692"/>
    </source>
</evidence>
<dbReference type="Proteomes" id="UP000663873">
    <property type="component" value="Unassembled WGS sequence"/>
</dbReference>
<keyword evidence="21" id="KW-1185">Reference proteome</keyword>
<sequence>MSESTSDNLLYNNSYCPALFEFFCWPQTDADELVNISCSALRHPGVDSSKFFSRYCLPSGKWSNVSFAPCFYPDILALLDKSYIRRPPEEREVFERIVRALRYFELAGLSISLTSILISLFIFFSFKSLYCSRTKIHINLLLAILIQIIARLTTYGLQMVQLKNSPKNECDVNGSVYMYPKTAIFDGICPLFISFLQFGITAMFMWMLCEGIHLHSILTVSVFKNHFKTYYFHIIGWVLPFCLTLSWSIIMFIKERDRRCFNNYNHLKYYWVIDGPRYAVMIINIIFLLNITRVLMVKIKEGSEKQLREDKRRGSMNVKSLRKAVKAAIFLLPLLGITYVLETFTSADDKPLTIFAVYSSINVFLMTLQGFFCSLLYCFLNVEVRETISRRLETTQFWYRWKQYLGKKDQFRNRRASEENRTYLDPNSNSPKKSPMELEECHLTADIDGNIQN</sequence>
<keyword evidence="9" id="KW-0807">Transducer</keyword>
<dbReference type="EMBL" id="CAJOBQ010000044">
    <property type="protein sequence ID" value="CAF4230671.1"/>
    <property type="molecule type" value="Genomic_DNA"/>
</dbReference>
<evidence type="ECO:0000256" key="6">
    <source>
        <dbReference type="ARBA" id="ARBA00023040"/>
    </source>
</evidence>
<dbReference type="PRINTS" id="PR00249">
    <property type="entry name" value="GPCRSECRETIN"/>
</dbReference>
<dbReference type="Proteomes" id="UP000663825">
    <property type="component" value="Unassembled WGS sequence"/>
</dbReference>
<feature type="region of interest" description="Disordered" evidence="10">
    <location>
        <begin position="416"/>
        <end position="437"/>
    </location>
</feature>
<dbReference type="GO" id="GO:0007188">
    <property type="term" value="P:adenylate cyclase-modulating G protein-coupled receptor signaling pathway"/>
    <property type="evidence" value="ECO:0007669"/>
    <property type="project" value="TreeGrafter"/>
</dbReference>
<dbReference type="SUPFAM" id="SSF111418">
    <property type="entry name" value="Hormone receptor domain"/>
    <property type="match status" value="1"/>
</dbReference>
<evidence type="ECO:0000256" key="9">
    <source>
        <dbReference type="ARBA" id="ARBA00023224"/>
    </source>
</evidence>
<gene>
    <name evidence="15" type="ORF">FME351_LOCUS4972</name>
    <name evidence="16" type="ORF">KIK155_LOCUS12984</name>
    <name evidence="14" type="ORF">TIS948_LOCUS21206</name>
    <name evidence="19" type="ORF">TOA249_LOCUS23765</name>
    <name evidence="17" type="ORF">TSG867_LOCUS1855</name>
    <name evidence="18" type="ORF">UJA718_LOCUS11627</name>
</gene>
<keyword evidence="6" id="KW-0297">G-protein coupled receptor</keyword>
<dbReference type="InterPro" id="IPR000832">
    <property type="entry name" value="GPCR_2_secretin-like"/>
</dbReference>
<dbReference type="GO" id="GO:0007166">
    <property type="term" value="P:cell surface receptor signaling pathway"/>
    <property type="evidence" value="ECO:0007669"/>
    <property type="project" value="InterPro"/>
</dbReference>
<dbReference type="GO" id="GO:0005886">
    <property type="term" value="C:plasma membrane"/>
    <property type="evidence" value="ECO:0007669"/>
    <property type="project" value="UniProtKB-SubCell"/>
</dbReference>
<reference evidence="15" key="1">
    <citation type="submission" date="2021-02" db="EMBL/GenBank/DDBJ databases">
        <authorList>
            <person name="Nowell W R."/>
        </authorList>
    </citation>
    <scope>NUCLEOTIDE SEQUENCE</scope>
</reference>
<evidence type="ECO:0000256" key="5">
    <source>
        <dbReference type="ARBA" id="ARBA00022989"/>
    </source>
</evidence>
<evidence type="ECO:0000313" key="16">
    <source>
        <dbReference type="EMBL" id="CAF3459455.1"/>
    </source>
</evidence>
<evidence type="ECO:0000259" key="12">
    <source>
        <dbReference type="PROSITE" id="PS50227"/>
    </source>
</evidence>
<dbReference type="EMBL" id="CAJNXB010003647">
    <property type="protein sequence ID" value="CAF3330127.1"/>
    <property type="molecule type" value="Genomic_DNA"/>
</dbReference>
<dbReference type="InterPro" id="IPR036445">
    <property type="entry name" value="GPCR_2_extracell_dom_sf"/>
</dbReference>
<keyword evidence="7 11" id="KW-0472">Membrane</keyword>
<comment type="caution">
    <text evidence="15">The sequence shown here is derived from an EMBL/GenBank/DDBJ whole genome shotgun (WGS) entry which is preliminary data.</text>
</comment>
<feature type="transmembrane region" description="Helical" evidence="11">
    <location>
        <begin position="320"/>
        <end position="341"/>
    </location>
</feature>
<evidence type="ECO:0000256" key="2">
    <source>
        <dbReference type="ARBA" id="ARBA00005314"/>
    </source>
</evidence>
<evidence type="ECO:0000256" key="7">
    <source>
        <dbReference type="ARBA" id="ARBA00023136"/>
    </source>
</evidence>
<dbReference type="PROSITE" id="PS50261">
    <property type="entry name" value="G_PROTEIN_RECEP_F2_4"/>
    <property type="match status" value="1"/>
</dbReference>
<feature type="transmembrane region" description="Helical" evidence="11">
    <location>
        <begin position="183"/>
        <end position="209"/>
    </location>
</feature>
<feature type="transmembrane region" description="Helical" evidence="11">
    <location>
        <begin position="106"/>
        <end position="126"/>
    </location>
</feature>
<keyword evidence="8" id="KW-0675">Receptor</keyword>
<dbReference type="Proteomes" id="UP000663838">
    <property type="component" value="Unassembled WGS sequence"/>
</dbReference>
<evidence type="ECO:0000313" key="17">
    <source>
        <dbReference type="EMBL" id="CAF4230671.1"/>
    </source>
</evidence>
<dbReference type="OrthoDB" id="5967113at2759"/>
<dbReference type="AlphaFoldDB" id="A0A817WJZ2"/>
<feature type="transmembrane region" description="Helical" evidence="11">
    <location>
        <begin position="278"/>
        <end position="299"/>
    </location>
</feature>
<organism evidence="15 20">
    <name type="scientific">Rotaria socialis</name>
    <dbReference type="NCBI Taxonomy" id="392032"/>
    <lineage>
        <taxon>Eukaryota</taxon>
        <taxon>Metazoa</taxon>
        <taxon>Spiralia</taxon>
        <taxon>Gnathifera</taxon>
        <taxon>Rotifera</taxon>
        <taxon>Eurotatoria</taxon>
        <taxon>Bdelloidea</taxon>
        <taxon>Philodinida</taxon>
        <taxon>Philodinidae</taxon>
        <taxon>Rotaria</taxon>
    </lineage>
</organism>